<feature type="domain" description="KOW" evidence="9">
    <location>
        <begin position="119"/>
        <end position="146"/>
    </location>
</feature>
<dbReference type="EMBL" id="MWAK01000012">
    <property type="protein sequence ID" value="OPZ93685.1"/>
    <property type="molecule type" value="Genomic_DNA"/>
</dbReference>
<dbReference type="PANTHER" id="PTHR30265:SF2">
    <property type="entry name" value="TRANSCRIPTION TERMINATION_ANTITERMINATION PROTEIN NUSG"/>
    <property type="match status" value="1"/>
</dbReference>
<dbReference type="CDD" id="cd06091">
    <property type="entry name" value="KOW_NusG"/>
    <property type="match status" value="1"/>
</dbReference>
<dbReference type="InterPro" id="IPR006645">
    <property type="entry name" value="NGN-like_dom"/>
</dbReference>
<dbReference type="CDD" id="cd09891">
    <property type="entry name" value="NGN_Bact_1"/>
    <property type="match status" value="1"/>
</dbReference>
<dbReference type="GO" id="GO:0006353">
    <property type="term" value="P:DNA-templated transcription termination"/>
    <property type="evidence" value="ECO:0007669"/>
    <property type="project" value="UniProtKB-UniRule"/>
</dbReference>
<dbReference type="Pfam" id="PF00467">
    <property type="entry name" value="KOW"/>
    <property type="match status" value="1"/>
</dbReference>
<evidence type="ECO:0000256" key="3">
    <source>
        <dbReference type="ARBA" id="ARBA00023015"/>
    </source>
</evidence>
<comment type="similarity">
    <text evidence="5 7">Belongs to the NusG family.</text>
</comment>
<dbReference type="FunFam" id="2.30.30.30:FF:000002">
    <property type="entry name" value="Transcription termination/antitermination factor NusG"/>
    <property type="match status" value="1"/>
</dbReference>
<dbReference type="GO" id="GO:0032784">
    <property type="term" value="P:regulation of DNA-templated transcription elongation"/>
    <property type="evidence" value="ECO:0007669"/>
    <property type="project" value="InterPro"/>
</dbReference>
<dbReference type="InterPro" id="IPR036735">
    <property type="entry name" value="NGN_dom_sf"/>
</dbReference>
<evidence type="ECO:0000259" key="8">
    <source>
        <dbReference type="SMART" id="SM00738"/>
    </source>
</evidence>
<protein>
    <recommendedName>
        <fullName evidence="5 6">Transcription termination/antitermination protein NusG</fullName>
    </recommendedName>
</protein>
<dbReference type="PANTHER" id="PTHR30265">
    <property type="entry name" value="RHO-INTERACTING TRANSCRIPTION TERMINATION FACTOR NUSG"/>
    <property type="match status" value="1"/>
</dbReference>
<dbReference type="Gene3D" id="3.30.70.940">
    <property type="entry name" value="NusG, N-terminal domain"/>
    <property type="match status" value="1"/>
</dbReference>
<dbReference type="InterPro" id="IPR005824">
    <property type="entry name" value="KOW"/>
</dbReference>
<dbReference type="GO" id="GO:0005829">
    <property type="term" value="C:cytosol"/>
    <property type="evidence" value="ECO:0007669"/>
    <property type="project" value="UniProtKB-ARBA"/>
</dbReference>
<evidence type="ECO:0000256" key="5">
    <source>
        <dbReference type="HAMAP-Rule" id="MF_00948"/>
    </source>
</evidence>
<accession>A0A1V5MKN8</accession>
<name>A0A1V5MKN8_UNCT6</name>
<sequence length="173" mass="19933">MTNWFVLHIRSGQEKKVKRYLENLQAKLPDQVKRVLLPTEQVTEMSEGEKKIKSQYFMPGYMILELEDNEEILHEIQTIPGILGFLGDGKNPAPLSEEEVKNILSLVEERKEKPLLQYEFARGDQVEIRDGPFANFSGLVEEVNSEKEKIKVSVSIFGRSTLVELDVWQVEKV</sequence>
<dbReference type="NCBIfam" id="TIGR00922">
    <property type="entry name" value="nusG"/>
    <property type="match status" value="1"/>
</dbReference>
<dbReference type="SUPFAM" id="SSF50104">
    <property type="entry name" value="Translation proteins SH3-like domain"/>
    <property type="match status" value="1"/>
</dbReference>
<dbReference type="SMART" id="SM00739">
    <property type="entry name" value="KOW"/>
    <property type="match status" value="1"/>
</dbReference>
<evidence type="ECO:0000256" key="7">
    <source>
        <dbReference type="RuleBase" id="RU000538"/>
    </source>
</evidence>
<dbReference type="Gene3D" id="2.30.30.30">
    <property type="match status" value="1"/>
</dbReference>
<keyword evidence="3 5" id="KW-0805">Transcription regulation</keyword>
<evidence type="ECO:0000256" key="6">
    <source>
        <dbReference type="NCBIfam" id="TIGR00922"/>
    </source>
</evidence>
<dbReference type="InterPro" id="IPR008991">
    <property type="entry name" value="Translation_prot_SH3-like_sf"/>
</dbReference>
<dbReference type="PRINTS" id="PR00338">
    <property type="entry name" value="NUSGTNSCPFCT"/>
</dbReference>
<dbReference type="Pfam" id="PF02357">
    <property type="entry name" value="NusG"/>
    <property type="match status" value="1"/>
</dbReference>
<organism evidence="10">
    <name type="scientific">candidate division TA06 bacterium ADurb.Bin417</name>
    <dbReference type="NCBI Taxonomy" id="1852828"/>
    <lineage>
        <taxon>Bacteria</taxon>
        <taxon>Bacteria division TA06</taxon>
    </lineage>
</organism>
<comment type="function">
    <text evidence="5 7">Participates in transcription elongation, termination and antitermination.</text>
</comment>
<dbReference type="InterPro" id="IPR014722">
    <property type="entry name" value="Rib_uL2_dom2"/>
</dbReference>
<keyword evidence="4 5" id="KW-0804">Transcription</keyword>
<dbReference type="GO" id="GO:0031564">
    <property type="term" value="P:transcription antitermination"/>
    <property type="evidence" value="ECO:0007669"/>
    <property type="project" value="UniProtKB-UniRule"/>
</dbReference>
<dbReference type="InterPro" id="IPR047050">
    <property type="entry name" value="NGN"/>
</dbReference>
<keyword evidence="1 5" id="KW-0806">Transcription termination</keyword>
<reference evidence="10" key="1">
    <citation type="submission" date="2017-02" db="EMBL/GenBank/DDBJ databases">
        <title>Delving into the versatile metabolic prowess of the omnipresent phylum Bacteroidetes.</title>
        <authorList>
            <person name="Nobu M.K."/>
            <person name="Mei R."/>
            <person name="Narihiro T."/>
            <person name="Kuroda K."/>
            <person name="Liu W.-T."/>
        </authorList>
    </citation>
    <scope>NUCLEOTIDE SEQUENCE</scope>
    <source>
        <strain evidence="10">ADurb.Bin417</strain>
    </source>
</reference>
<dbReference type="AlphaFoldDB" id="A0A1V5MKN8"/>
<dbReference type="SMART" id="SM00738">
    <property type="entry name" value="NGN"/>
    <property type="match status" value="1"/>
</dbReference>
<proteinExistence type="inferred from homology"/>
<dbReference type="Proteomes" id="UP000485484">
    <property type="component" value="Unassembled WGS sequence"/>
</dbReference>
<dbReference type="SUPFAM" id="SSF82679">
    <property type="entry name" value="N-utilization substance G protein NusG, N-terminal domain"/>
    <property type="match status" value="1"/>
</dbReference>
<evidence type="ECO:0000256" key="1">
    <source>
        <dbReference type="ARBA" id="ARBA00022472"/>
    </source>
</evidence>
<comment type="caution">
    <text evidence="10">The sequence shown here is derived from an EMBL/GenBank/DDBJ whole genome shotgun (WGS) entry which is preliminary data.</text>
</comment>
<dbReference type="GO" id="GO:0006354">
    <property type="term" value="P:DNA-templated transcription elongation"/>
    <property type="evidence" value="ECO:0007669"/>
    <property type="project" value="UniProtKB-UniRule"/>
</dbReference>
<evidence type="ECO:0000313" key="10">
    <source>
        <dbReference type="EMBL" id="OPZ93685.1"/>
    </source>
</evidence>
<evidence type="ECO:0000256" key="2">
    <source>
        <dbReference type="ARBA" id="ARBA00022814"/>
    </source>
</evidence>
<evidence type="ECO:0000259" key="9">
    <source>
        <dbReference type="SMART" id="SM00739"/>
    </source>
</evidence>
<dbReference type="InterPro" id="IPR043425">
    <property type="entry name" value="NusG-like"/>
</dbReference>
<keyword evidence="2 5" id="KW-0889">Transcription antitermination</keyword>
<evidence type="ECO:0000256" key="4">
    <source>
        <dbReference type="ARBA" id="ARBA00023163"/>
    </source>
</evidence>
<dbReference type="InterPro" id="IPR001062">
    <property type="entry name" value="Transcrpt_antiterm_NusG"/>
</dbReference>
<gene>
    <name evidence="5" type="primary">nusG</name>
    <name evidence="10" type="ORF">BWY73_00173</name>
</gene>
<feature type="domain" description="NusG-like N-terminal" evidence="8">
    <location>
        <begin position="1"/>
        <end position="107"/>
    </location>
</feature>
<dbReference type="HAMAP" id="MF_00948">
    <property type="entry name" value="NusG"/>
    <property type="match status" value="1"/>
</dbReference>